<keyword evidence="3" id="KW-1185">Reference proteome</keyword>
<sequence>MNRKRTAVMIMAAFFAIGTAPLIGAGPAAAVPDGGGVVAIYPYEDFDADCDNHPHRCPRG</sequence>
<evidence type="ECO:0000313" key="3">
    <source>
        <dbReference type="Proteomes" id="UP000619788"/>
    </source>
</evidence>
<evidence type="ECO:0000256" key="1">
    <source>
        <dbReference type="SAM" id="SignalP"/>
    </source>
</evidence>
<dbReference type="AlphaFoldDB" id="A0A8J3WM23"/>
<dbReference type="RefSeq" id="WP_204066374.1">
    <property type="nucleotide sequence ID" value="NZ_BOOJ01000040.1"/>
</dbReference>
<protein>
    <recommendedName>
        <fullName evidence="4">Secreted protein</fullName>
    </recommendedName>
</protein>
<gene>
    <name evidence="2" type="ORF">Psi01_48650</name>
</gene>
<dbReference type="EMBL" id="BOOJ01000040">
    <property type="protein sequence ID" value="GIH94235.1"/>
    <property type="molecule type" value="Genomic_DNA"/>
</dbReference>
<evidence type="ECO:0000313" key="2">
    <source>
        <dbReference type="EMBL" id="GIH94235.1"/>
    </source>
</evidence>
<reference evidence="2 3" key="1">
    <citation type="submission" date="2021-01" db="EMBL/GenBank/DDBJ databases">
        <title>Whole genome shotgun sequence of Planobispora siamensis NBRC 107568.</title>
        <authorList>
            <person name="Komaki H."/>
            <person name="Tamura T."/>
        </authorList>
    </citation>
    <scope>NUCLEOTIDE SEQUENCE [LARGE SCALE GENOMIC DNA]</scope>
    <source>
        <strain evidence="2 3">NBRC 107568</strain>
    </source>
</reference>
<evidence type="ECO:0008006" key="4">
    <source>
        <dbReference type="Google" id="ProtNLM"/>
    </source>
</evidence>
<feature type="signal peptide" evidence="1">
    <location>
        <begin position="1"/>
        <end position="30"/>
    </location>
</feature>
<proteinExistence type="predicted"/>
<comment type="caution">
    <text evidence="2">The sequence shown here is derived from an EMBL/GenBank/DDBJ whole genome shotgun (WGS) entry which is preliminary data.</text>
</comment>
<feature type="chain" id="PRO_5035252212" description="Secreted protein" evidence="1">
    <location>
        <begin position="31"/>
        <end position="60"/>
    </location>
</feature>
<accession>A0A8J3WM23</accession>
<organism evidence="2 3">
    <name type="scientific">Planobispora siamensis</name>
    <dbReference type="NCBI Taxonomy" id="936338"/>
    <lineage>
        <taxon>Bacteria</taxon>
        <taxon>Bacillati</taxon>
        <taxon>Actinomycetota</taxon>
        <taxon>Actinomycetes</taxon>
        <taxon>Streptosporangiales</taxon>
        <taxon>Streptosporangiaceae</taxon>
        <taxon>Planobispora</taxon>
    </lineage>
</organism>
<name>A0A8J3WM23_9ACTN</name>
<dbReference type="Proteomes" id="UP000619788">
    <property type="component" value="Unassembled WGS sequence"/>
</dbReference>
<keyword evidence="1" id="KW-0732">Signal</keyword>